<feature type="transmembrane region" description="Helical" evidence="1">
    <location>
        <begin position="96"/>
        <end position="115"/>
    </location>
</feature>
<keyword evidence="1" id="KW-0472">Membrane</keyword>
<evidence type="ECO:0000313" key="3">
    <source>
        <dbReference type="Proteomes" id="UP000318148"/>
    </source>
</evidence>
<keyword evidence="1" id="KW-0812">Transmembrane</keyword>
<sequence length="283" mass="32121">MFWLASFIMRGRAHASAVAALGNALPLITPATIGLVALRKGFSEGGLICLWGLLPVFLTYFYSDSNQFFVLLTACNFLNVLLVCGILRYRGDWEMTLVSLVIISIILMGSLLLIFQQDFEVLVQRLIEVFEEASRQTNIESLKIKKSSIAVFTTWTIILNTFLGVVIARWWQSIIFNPGGFKEEFQGIRLNRRLLILIFSILVLSSAIFNQYSNWAYLSIFPLVVGGLSLFHWLVNEKNLGKVPIIFTYVFMVLFTPFVILILALLGTVDCFYNVRQRLRAKV</sequence>
<organism evidence="2 3">
    <name type="scientific">SAR92 clade bacterium</name>
    <dbReference type="NCBI Taxonomy" id="2315479"/>
    <lineage>
        <taxon>Bacteria</taxon>
        <taxon>Pseudomonadati</taxon>
        <taxon>Pseudomonadota</taxon>
        <taxon>Gammaproteobacteria</taxon>
        <taxon>Cellvibrionales</taxon>
        <taxon>Porticoccaceae</taxon>
        <taxon>SAR92 clade</taxon>
    </lineage>
</organism>
<reference evidence="2 3" key="1">
    <citation type="submission" date="2019-02" db="EMBL/GenBank/DDBJ databases">
        <title>Prokaryotic population dynamics and viral predation in marine succession experiment using metagenomics: the confinement effect.</title>
        <authorList>
            <person name="Haro-Moreno J.M."/>
            <person name="Rodriguez-Valera F."/>
            <person name="Lopez-Perez M."/>
        </authorList>
    </citation>
    <scope>NUCLEOTIDE SEQUENCE [LARGE SCALE GENOMIC DNA]</scope>
    <source>
        <strain evidence="2">MED-G169</strain>
    </source>
</reference>
<protein>
    <recommendedName>
        <fullName evidence="4">DUF2232 domain-containing protein</fullName>
    </recommendedName>
</protein>
<dbReference type="EMBL" id="SHBO01000020">
    <property type="protein sequence ID" value="RZO06786.1"/>
    <property type="molecule type" value="Genomic_DNA"/>
</dbReference>
<feature type="transmembrane region" description="Helical" evidence="1">
    <location>
        <begin position="192"/>
        <end position="209"/>
    </location>
</feature>
<feature type="transmembrane region" description="Helical" evidence="1">
    <location>
        <begin position="20"/>
        <end position="38"/>
    </location>
</feature>
<evidence type="ECO:0000313" key="2">
    <source>
        <dbReference type="EMBL" id="RZO06786.1"/>
    </source>
</evidence>
<feature type="transmembrane region" description="Helical" evidence="1">
    <location>
        <begin position="246"/>
        <end position="269"/>
    </location>
</feature>
<feature type="transmembrane region" description="Helical" evidence="1">
    <location>
        <begin position="149"/>
        <end position="171"/>
    </location>
</feature>
<evidence type="ECO:0000256" key="1">
    <source>
        <dbReference type="SAM" id="Phobius"/>
    </source>
</evidence>
<feature type="transmembrane region" description="Helical" evidence="1">
    <location>
        <begin position="68"/>
        <end position="89"/>
    </location>
</feature>
<name>A0A520LM57_9GAMM</name>
<feature type="transmembrane region" description="Helical" evidence="1">
    <location>
        <begin position="215"/>
        <end position="234"/>
    </location>
</feature>
<feature type="transmembrane region" description="Helical" evidence="1">
    <location>
        <begin position="45"/>
        <end position="62"/>
    </location>
</feature>
<accession>A0A520LM57</accession>
<evidence type="ECO:0008006" key="4">
    <source>
        <dbReference type="Google" id="ProtNLM"/>
    </source>
</evidence>
<comment type="caution">
    <text evidence="2">The sequence shown here is derived from an EMBL/GenBank/DDBJ whole genome shotgun (WGS) entry which is preliminary data.</text>
</comment>
<gene>
    <name evidence="2" type="ORF">EVB02_02210</name>
</gene>
<proteinExistence type="predicted"/>
<keyword evidence="1" id="KW-1133">Transmembrane helix</keyword>
<dbReference type="Proteomes" id="UP000318148">
    <property type="component" value="Unassembled WGS sequence"/>
</dbReference>
<dbReference type="AlphaFoldDB" id="A0A520LM57"/>